<evidence type="ECO:0000313" key="1">
    <source>
        <dbReference type="EMBL" id="CAG8960419.1"/>
    </source>
</evidence>
<evidence type="ECO:0000313" key="2">
    <source>
        <dbReference type="Proteomes" id="UP000696280"/>
    </source>
</evidence>
<proteinExistence type="predicted"/>
<accession>A0A9N9L6L9</accession>
<dbReference type="AlphaFoldDB" id="A0A9N9L6L9"/>
<name>A0A9N9L6L9_9HELO</name>
<comment type="caution">
    <text evidence="1">The sequence shown here is derived from an EMBL/GenBank/DDBJ whole genome shotgun (WGS) entry which is preliminary data.</text>
</comment>
<protein>
    <submittedName>
        <fullName evidence="1">Uncharacterized protein</fullName>
    </submittedName>
</protein>
<reference evidence="1" key="1">
    <citation type="submission" date="2021-07" db="EMBL/GenBank/DDBJ databases">
        <authorList>
            <person name="Durling M."/>
        </authorList>
    </citation>
    <scope>NUCLEOTIDE SEQUENCE</scope>
</reference>
<sequence length="60" mass="6456">MVPIPLETLDSWAGQKGEGILETHQLNLSSGSGLIQMLWSLEKKVLVGVYEGQKALASGF</sequence>
<gene>
    <name evidence="1" type="ORF">HYFRA_00008137</name>
</gene>
<dbReference type="Proteomes" id="UP000696280">
    <property type="component" value="Unassembled WGS sequence"/>
</dbReference>
<keyword evidence="2" id="KW-1185">Reference proteome</keyword>
<dbReference type="EMBL" id="CAJVRL010000099">
    <property type="protein sequence ID" value="CAG8960419.1"/>
    <property type="molecule type" value="Genomic_DNA"/>
</dbReference>
<organism evidence="1 2">
    <name type="scientific">Hymenoscyphus fraxineus</name>
    <dbReference type="NCBI Taxonomy" id="746836"/>
    <lineage>
        <taxon>Eukaryota</taxon>
        <taxon>Fungi</taxon>
        <taxon>Dikarya</taxon>
        <taxon>Ascomycota</taxon>
        <taxon>Pezizomycotina</taxon>
        <taxon>Leotiomycetes</taxon>
        <taxon>Helotiales</taxon>
        <taxon>Helotiaceae</taxon>
        <taxon>Hymenoscyphus</taxon>
    </lineage>
</organism>